<sequence>MSDFDEKSGAVSSRTEWGHWFQTLEEVYIEINVNPGTKSKDIKCNFQNKHLHVSVKGQGEFPEPIHGDDGLWTLEDGKIIRICLSKTFTTPDHCWKSLLVGQYEANPLIHDEMQKKLTLESFQNKNPGFDFSNASVSGNYQNGGPDLP</sequence>
<dbReference type="GeneID" id="20235952"/>
<dbReference type="SUPFAM" id="SSF49764">
    <property type="entry name" value="HSP20-like chaperones"/>
    <property type="match status" value="1"/>
</dbReference>
<dbReference type="GO" id="GO:0051082">
    <property type="term" value="F:unfolded protein binding"/>
    <property type="evidence" value="ECO:0007669"/>
    <property type="project" value="TreeGrafter"/>
</dbReference>
<dbReference type="Pfam" id="PF04969">
    <property type="entry name" value="CS"/>
    <property type="match status" value="1"/>
</dbReference>
<dbReference type="GO" id="GO:0006457">
    <property type="term" value="P:protein folding"/>
    <property type="evidence" value="ECO:0007669"/>
    <property type="project" value="TreeGrafter"/>
</dbReference>
<dbReference type="GO" id="GO:0005737">
    <property type="term" value="C:cytoplasm"/>
    <property type="evidence" value="ECO:0007669"/>
    <property type="project" value="TreeGrafter"/>
</dbReference>
<dbReference type="AlphaFoldDB" id="V4BXT6"/>
<dbReference type="STRING" id="225164.V4BXT6"/>
<dbReference type="Gene3D" id="2.60.40.790">
    <property type="match status" value="1"/>
</dbReference>
<feature type="domain" description="CS" evidence="1">
    <location>
        <begin position="13"/>
        <end position="99"/>
    </location>
</feature>
<dbReference type="EMBL" id="KB201890">
    <property type="protein sequence ID" value="ESO93904.1"/>
    <property type="molecule type" value="Genomic_DNA"/>
</dbReference>
<dbReference type="KEGG" id="lgi:LOTGIDRAFT_153375"/>
<name>V4BXT6_LOTGI</name>
<gene>
    <name evidence="2" type="ORF">LOTGIDRAFT_153375</name>
</gene>
<protein>
    <recommendedName>
        <fullName evidence="1">CS domain-containing protein</fullName>
    </recommendedName>
</protein>
<dbReference type="InterPro" id="IPR037898">
    <property type="entry name" value="NudC_fam"/>
</dbReference>
<reference evidence="2 3" key="1">
    <citation type="journal article" date="2013" name="Nature">
        <title>Insights into bilaterian evolution from three spiralian genomes.</title>
        <authorList>
            <person name="Simakov O."/>
            <person name="Marletaz F."/>
            <person name="Cho S.J."/>
            <person name="Edsinger-Gonzales E."/>
            <person name="Havlak P."/>
            <person name="Hellsten U."/>
            <person name="Kuo D.H."/>
            <person name="Larsson T."/>
            <person name="Lv J."/>
            <person name="Arendt D."/>
            <person name="Savage R."/>
            <person name="Osoegawa K."/>
            <person name="de Jong P."/>
            <person name="Grimwood J."/>
            <person name="Chapman J.A."/>
            <person name="Shapiro H."/>
            <person name="Aerts A."/>
            <person name="Otillar R.P."/>
            <person name="Terry A.Y."/>
            <person name="Boore J.L."/>
            <person name="Grigoriev I.V."/>
            <person name="Lindberg D.R."/>
            <person name="Seaver E.C."/>
            <person name="Weisblat D.A."/>
            <person name="Putnam N.H."/>
            <person name="Rokhsar D.S."/>
        </authorList>
    </citation>
    <scope>NUCLEOTIDE SEQUENCE [LARGE SCALE GENOMIC DNA]</scope>
</reference>
<evidence type="ECO:0000313" key="2">
    <source>
        <dbReference type="EMBL" id="ESO93904.1"/>
    </source>
</evidence>
<accession>V4BXT6</accession>
<dbReference type="PANTHER" id="PTHR12356:SF18">
    <property type="entry name" value="NUDC DOMAIN-CONTAINING PROTEIN 2"/>
    <property type="match status" value="1"/>
</dbReference>
<dbReference type="InterPro" id="IPR007052">
    <property type="entry name" value="CS_dom"/>
</dbReference>
<dbReference type="PROSITE" id="PS51203">
    <property type="entry name" value="CS"/>
    <property type="match status" value="1"/>
</dbReference>
<keyword evidence="3" id="KW-1185">Reference proteome</keyword>
<dbReference type="Gene3D" id="1.20.5.740">
    <property type="entry name" value="Single helix bin"/>
    <property type="match status" value="1"/>
</dbReference>
<evidence type="ECO:0000259" key="1">
    <source>
        <dbReference type="PROSITE" id="PS51203"/>
    </source>
</evidence>
<organism evidence="2 3">
    <name type="scientific">Lottia gigantea</name>
    <name type="common">Giant owl limpet</name>
    <dbReference type="NCBI Taxonomy" id="225164"/>
    <lineage>
        <taxon>Eukaryota</taxon>
        <taxon>Metazoa</taxon>
        <taxon>Spiralia</taxon>
        <taxon>Lophotrochozoa</taxon>
        <taxon>Mollusca</taxon>
        <taxon>Gastropoda</taxon>
        <taxon>Patellogastropoda</taxon>
        <taxon>Lottioidea</taxon>
        <taxon>Lottiidae</taxon>
        <taxon>Lottia</taxon>
    </lineage>
</organism>
<dbReference type="HOGENOM" id="CLU_113495_1_0_1"/>
<dbReference type="InterPro" id="IPR008978">
    <property type="entry name" value="HSP20-like_chaperone"/>
</dbReference>
<dbReference type="PANTHER" id="PTHR12356">
    <property type="entry name" value="NUCLEAR MOVEMENT PROTEIN NUDC"/>
    <property type="match status" value="1"/>
</dbReference>
<dbReference type="CTD" id="20235952"/>
<dbReference type="Proteomes" id="UP000030746">
    <property type="component" value="Unassembled WGS sequence"/>
</dbReference>
<dbReference type="OrthoDB" id="515366at2759"/>
<dbReference type="RefSeq" id="XP_009055524.1">
    <property type="nucleotide sequence ID" value="XM_009057276.1"/>
</dbReference>
<dbReference type="OMA" id="RDVECSL"/>
<evidence type="ECO:0000313" key="3">
    <source>
        <dbReference type="Proteomes" id="UP000030746"/>
    </source>
</evidence>
<proteinExistence type="predicted"/>